<dbReference type="EMBL" id="BJXX01000086">
    <property type="protein sequence ID" value="GEN34658.1"/>
    <property type="molecule type" value="Genomic_DNA"/>
</dbReference>
<accession>A0A511V9V3</accession>
<keyword evidence="2" id="KW-1185">Reference proteome</keyword>
<gene>
    <name evidence="1" type="ORF">ADA01nite_21180</name>
</gene>
<evidence type="ECO:0000313" key="1">
    <source>
        <dbReference type="EMBL" id="GEN34658.1"/>
    </source>
</evidence>
<dbReference type="NCBIfam" id="TIGR04129">
    <property type="entry name" value="CxxH_BA5709"/>
    <property type="match status" value="1"/>
</dbReference>
<dbReference type="AlphaFoldDB" id="A0A511V9V3"/>
<evidence type="ECO:0008006" key="3">
    <source>
        <dbReference type="Google" id="ProtNLM"/>
    </source>
</evidence>
<name>A0A511V9V3_9BACL</name>
<sequence length="73" mass="8425">MMDPVKKEYLEHGGDRFIVCAPDQLELALDEFVDEYGEAPDVYLLTEVAQELEKWKAPETCRYSGEKPVYILV</sequence>
<evidence type="ECO:0000313" key="2">
    <source>
        <dbReference type="Proteomes" id="UP000321157"/>
    </source>
</evidence>
<proteinExistence type="predicted"/>
<reference evidence="1 2" key="1">
    <citation type="submission" date="2019-07" db="EMBL/GenBank/DDBJ databases">
        <title>Whole genome shotgun sequence of Aneurinibacillus danicus NBRC 102444.</title>
        <authorList>
            <person name="Hosoyama A."/>
            <person name="Uohara A."/>
            <person name="Ohji S."/>
            <person name="Ichikawa N."/>
        </authorList>
    </citation>
    <scope>NUCLEOTIDE SEQUENCE [LARGE SCALE GENOMIC DNA]</scope>
    <source>
        <strain evidence="1 2">NBRC 102444</strain>
    </source>
</reference>
<organism evidence="1 2">
    <name type="scientific">Aneurinibacillus danicus</name>
    <dbReference type="NCBI Taxonomy" id="267746"/>
    <lineage>
        <taxon>Bacteria</taxon>
        <taxon>Bacillati</taxon>
        <taxon>Bacillota</taxon>
        <taxon>Bacilli</taxon>
        <taxon>Bacillales</taxon>
        <taxon>Paenibacillaceae</taxon>
        <taxon>Aneurinibacillus group</taxon>
        <taxon>Aneurinibacillus</taxon>
    </lineage>
</organism>
<dbReference type="InterPro" id="IPR025626">
    <property type="entry name" value="YyzF"/>
</dbReference>
<dbReference type="Proteomes" id="UP000321157">
    <property type="component" value="Unassembled WGS sequence"/>
</dbReference>
<dbReference type="Pfam" id="PF14116">
    <property type="entry name" value="YyzF"/>
    <property type="match status" value="1"/>
</dbReference>
<protein>
    <recommendedName>
        <fullName evidence="3">CxxH/CxxC protein</fullName>
    </recommendedName>
</protein>
<comment type="caution">
    <text evidence="1">The sequence shown here is derived from an EMBL/GenBank/DDBJ whole genome shotgun (WGS) entry which is preliminary data.</text>
</comment>